<evidence type="ECO:0000256" key="5">
    <source>
        <dbReference type="ARBA" id="ARBA00012142"/>
    </source>
</evidence>
<evidence type="ECO:0000256" key="2">
    <source>
        <dbReference type="ARBA" id="ARBA00001958"/>
    </source>
</evidence>
<evidence type="ECO:0000256" key="9">
    <source>
        <dbReference type="ARBA" id="ARBA00022741"/>
    </source>
</evidence>
<evidence type="ECO:0000256" key="1">
    <source>
        <dbReference type="ARBA" id="ARBA00001946"/>
    </source>
</evidence>
<evidence type="ECO:0000313" key="22">
    <source>
        <dbReference type="Proteomes" id="UP000485880"/>
    </source>
</evidence>
<feature type="domain" description="Pyruvate kinase C-terminal" evidence="18">
    <location>
        <begin position="355"/>
        <end position="467"/>
    </location>
</feature>
<reference evidence="19 21" key="1">
    <citation type="submission" date="2019-03" db="EMBL/GenBank/DDBJ databases">
        <authorList>
            <person name="Kox A.R. M."/>
        </authorList>
    </citation>
    <scope>NUCLEOTIDE SEQUENCE [LARGE SCALE GENOMIC DNA]</scope>
    <source>
        <strain evidence="19">MTUNDRAET4 annotated genome</strain>
    </source>
</reference>
<dbReference type="NCBIfam" id="NF004886">
    <property type="entry name" value="PRK06247.1"/>
    <property type="match status" value="1"/>
</dbReference>
<evidence type="ECO:0000256" key="12">
    <source>
        <dbReference type="ARBA" id="ARBA00022842"/>
    </source>
</evidence>
<name>A0A4U8Z1H3_METTU</name>
<organism evidence="19 21">
    <name type="scientific">Methylocella tundrae</name>
    <dbReference type="NCBI Taxonomy" id="227605"/>
    <lineage>
        <taxon>Bacteria</taxon>
        <taxon>Pseudomonadati</taxon>
        <taxon>Pseudomonadota</taxon>
        <taxon>Alphaproteobacteria</taxon>
        <taxon>Hyphomicrobiales</taxon>
        <taxon>Beijerinckiaceae</taxon>
        <taxon>Methylocella</taxon>
    </lineage>
</organism>
<dbReference type="GO" id="GO:0005524">
    <property type="term" value="F:ATP binding"/>
    <property type="evidence" value="ECO:0007669"/>
    <property type="project" value="UniProtKB-KW"/>
</dbReference>
<comment type="cofactor">
    <cofactor evidence="1">
        <name>Mg(2+)</name>
        <dbReference type="ChEBI" id="CHEBI:18420"/>
    </cofactor>
</comment>
<comment type="pathway">
    <text evidence="3 16">Carbohydrate degradation; glycolysis; pyruvate from D-glyceraldehyde 3-phosphate: step 5/5.</text>
</comment>
<dbReference type="PANTHER" id="PTHR11817">
    <property type="entry name" value="PYRUVATE KINASE"/>
    <property type="match status" value="1"/>
</dbReference>
<keyword evidence="14 19" id="KW-0670">Pyruvate</keyword>
<keyword evidence="8" id="KW-0479">Metal-binding</keyword>
<evidence type="ECO:0000256" key="6">
    <source>
        <dbReference type="ARBA" id="ARBA00018587"/>
    </source>
</evidence>
<dbReference type="FunFam" id="2.40.33.10:FF:000001">
    <property type="entry name" value="Pyruvate kinase"/>
    <property type="match status" value="1"/>
</dbReference>
<keyword evidence="13 16" id="KW-0324">Glycolysis</keyword>
<accession>A0A4U8Z1H3</accession>
<dbReference type="AlphaFoldDB" id="A0A4U8Z1H3"/>
<dbReference type="NCBIfam" id="NF004491">
    <property type="entry name" value="PRK05826.1"/>
    <property type="match status" value="1"/>
</dbReference>
<evidence type="ECO:0000313" key="21">
    <source>
        <dbReference type="Proteomes" id="UP000294360"/>
    </source>
</evidence>
<dbReference type="GO" id="GO:0000287">
    <property type="term" value="F:magnesium ion binding"/>
    <property type="evidence" value="ECO:0007669"/>
    <property type="project" value="UniProtKB-UniRule"/>
</dbReference>
<reference evidence="20 22" key="2">
    <citation type="submission" date="2019-05" db="EMBL/GenBank/DDBJ databases">
        <authorList>
            <person name="Farhan Ul Haque M."/>
        </authorList>
    </citation>
    <scope>NUCLEOTIDE SEQUENCE [LARGE SCALE GENOMIC DNA]</scope>
    <source>
        <strain evidence="20">2</strain>
    </source>
</reference>
<dbReference type="PROSITE" id="PS00110">
    <property type="entry name" value="PYRUVATE_KINASE"/>
    <property type="match status" value="1"/>
</dbReference>
<evidence type="ECO:0000259" key="17">
    <source>
        <dbReference type="Pfam" id="PF00224"/>
    </source>
</evidence>
<dbReference type="GO" id="GO:0016301">
    <property type="term" value="F:kinase activity"/>
    <property type="evidence" value="ECO:0007669"/>
    <property type="project" value="UniProtKB-KW"/>
</dbReference>
<dbReference type="SUPFAM" id="SSF51621">
    <property type="entry name" value="Phosphoenolpyruvate/pyruvate domain"/>
    <property type="match status" value="1"/>
</dbReference>
<dbReference type="InterPro" id="IPR001697">
    <property type="entry name" value="Pyr_Knase"/>
</dbReference>
<evidence type="ECO:0000256" key="7">
    <source>
        <dbReference type="ARBA" id="ARBA00022679"/>
    </source>
</evidence>
<dbReference type="GO" id="GO:0004743">
    <property type="term" value="F:pyruvate kinase activity"/>
    <property type="evidence" value="ECO:0007669"/>
    <property type="project" value="UniProtKB-UniRule"/>
</dbReference>
<dbReference type="EMBL" id="CABFMQ020000081">
    <property type="protein sequence ID" value="VTZ50477.1"/>
    <property type="molecule type" value="Genomic_DNA"/>
</dbReference>
<dbReference type="InterPro" id="IPR015813">
    <property type="entry name" value="Pyrv/PenolPyrv_kinase-like_dom"/>
</dbReference>
<dbReference type="Gene3D" id="3.20.20.60">
    <property type="entry name" value="Phosphoenolpyruvate-binding domains"/>
    <property type="match status" value="1"/>
</dbReference>
<dbReference type="Pfam" id="PF00224">
    <property type="entry name" value="PK"/>
    <property type="match status" value="1"/>
</dbReference>
<dbReference type="OrthoDB" id="9812123at2"/>
<comment type="similarity">
    <text evidence="4 16">Belongs to the pyruvate kinase family.</text>
</comment>
<dbReference type="InterPro" id="IPR040442">
    <property type="entry name" value="Pyrv_kinase-like_dom_sf"/>
</dbReference>
<dbReference type="FunFam" id="3.20.20.60:FF:000025">
    <property type="entry name" value="Pyruvate kinase"/>
    <property type="match status" value="1"/>
</dbReference>
<dbReference type="InterPro" id="IPR015793">
    <property type="entry name" value="Pyrv_Knase_brl"/>
</dbReference>
<evidence type="ECO:0000256" key="4">
    <source>
        <dbReference type="ARBA" id="ARBA00008663"/>
    </source>
</evidence>
<dbReference type="Proteomes" id="UP000485880">
    <property type="component" value="Unassembled WGS sequence"/>
</dbReference>
<keyword evidence="12 16" id="KW-0460">Magnesium</keyword>
<dbReference type="SUPFAM" id="SSF52935">
    <property type="entry name" value="PK C-terminal domain-like"/>
    <property type="match status" value="1"/>
</dbReference>
<dbReference type="NCBIfam" id="NF004978">
    <property type="entry name" value="PRK06354.1"/>
    <property type="match status" value="1"/>
</dbReference>
<dbReference type="KEGG" id="mtun:MTUNDRAET4_2247"/>
<evidence type="ECO:0000256" key="15">
    <source>
        <dbReference type="NCBIfam" id="TIGR01064"/>
    </source>
</evidence>
<evidence type="ECO:0000313" key="19">
    <source>
        <dbReference type="EMBL" id="VFU09140.1"/>
    </source>
</evidence>
<feature type="domain" description="Pyruvate kinase barrel" evidence="17">
    <location>
        <begin position="5"/>
        <end position="322"/>
    </location>
</feature>
<evidence type="ECO:0000256" key="3">
    <source>
        <dbReference type="ARBA" id="ARBA00004997"/>
    </source>
</evidence>
<keyword evidence="11" id="KW-0067">ATP-binding</keyword>
<evidence type="ECO:0000313" key="20">
    <source>
        <dbReference type="EMBL" id="VTZ50477.1"/>
    </source>
</evidence>
<proteinExistence type="inferred from homology"/>
<keyword evidence="22" id="KW-1185">Reference proteome</keyword>
<evidence type="ECO:0000256" key="10">
    <source>
        <dbReference type="ARBA" id="ARBA00022777"/>
    </source>
</evidence>
<dbReference type="InterPro" id="IPR036918">
    <property type="entry name" value="Pyrv_Knase_C_sf"/>
</dbReference>
<sequence length="490" mass="52749">MRRLRRCKIIATIGPASANQETLSALFEAGADVFRINMSHASHDSMREQVRMIRAVQLDARRPIGILLDLQGPKLRIGLFKDRVVKLVKGATFTLDSNPEPGDETRVCLPHPEILRALEPGHTLLIDDGKVRLHVVSADKDHAVALVDVAGEISNRKGVSLPDTEIPVSPMTDKDRADLEAGLEAGVDWVAVSFVQRPEDVAEVKKLTRGRASVMSKIEKPQAIAKLDEIVEISDGLMVARGDLGVEMPLEKVPGLQKRISRNARRLGKPVVVATQMLESMINSPVPTRAEVSDVATAVFEGADAVMLSAESAAGHYPVEAVATMNRIAEEVERDAYYRGIINAQRATPEATGADAIAVAARNVTETLDLKAIVAWTSSGATALRIARERPTAPILALTPNPETAGRLAIAWGVHAVVTKDAHDINDMSARAAKFAFREGFAKVGDRIIIVAGVPFGTPGATNMVRIDFIDEAATITAAPKMEQAAQQQQ</sequence>
<gene>
    <name evidence="19" type="primary">pyk</name>
    <name evidence="20" type="ORF">MPC4_240056</name>
    <name evidence="19" type="ORF">MTUNDRAET4_2247</name>
</gene>
<evidence type="ECO:0000256" key="8">
    <source>
        <dbReference type="ARBA" id="ARBA00022723"/>
    </source>
</evidence>
<dbReference type="Pfam" id="PF02887">
    <property type="entry name" value="PK_C"/>
    <property type="match status" value="1"/>
</dbReference>
<evidence type="ECO:0000256" key="11">
    <source>
        <dbReference type="ARBA" id="ARBA00022840"/>
    </source>
</evidence>
<dbReference type="EC" id="2.7.1.40" evidence="5 15"/>
<dbReference type="InterPro" id="IPR018209">
    <property type="entry name" value="Pyrv_Knase_AS"/>
</dbReference>
<dbReference type="InterPro" id="IPR015795">
    <property type="entry name" value="Pyrv_Knase_C"/>
</dbReference>
<dbReference type="Gene3D" id="3.40.1380.20">
    <property type="entry name" value="Pyruvate kinase, C-terminal domain"/>
    <property type="match status" value="1"/>
</dbReference>
<dbReference type="UniPathway" id="UPA00109">
    <property type="reaction ID" value="UER00188"/>
</dbReference>
<dbReference type="EMBL" id="LR536450">
    <property type="protein sequence ID" value="VFU09140.1"/>
    <property type="molecule type" value="Genomic_DNA"/>
</dbReference>
<dbReference type="InterPro" id="IPR015806">
    <property type="entry name" value="Pyrv_Knase_insert_dom_sf"/>
</dbReference>
<dbReference type="GO" id="GO:0030955">
    <property type="term" value="F:potassium ion binding"/>
    <property type="evidence" value="ECO:0007669"/>
    <property type="project" value="UniProtKB-UniRule"/>
</dbReference>
<dbReference type="RefSeq" id="WP_134489368.1">
    <property type="nucleotide sequence ID" value="NZ_CABFMQ020000081.1"/>
</dbReference>
<dbReference type="SUPFAM" id="SSF50800">
    <property type="entry name" value="PK beta-barrel domain-like"/>
    <property type="match status" value="1"/>
</dbReference>
<protein>
    <recommendedName>
        <fullName evidence="6 15">Pyruvate kinase</fullName>
        <ecNumber evidence="5 15">2.7.1.40</ecNumber>
    </recommendedName>
</protein>
<comment type="cofactor">
    <cofactor evidence="2">
        <name>K(+)</name>
        <dbReference type="ChEBI" id="CHEBI:29103"/>
    </cofactor>
</comment>
<keyword evidence="7 16" id="KW-0808">Transferase</keyword>
<evidence type="ECO:0000256" key="14">
    <source>
        <dbReference type="ARBA" id="ARBA00023317"/>
    </source>
</evidence>
<comment type="catalytic activity">
    <reaction evidence="16">
        <text>pyruvate + ATP = phosphoenolpyruvate + ADP + H(+)</text>
        <dbReference type="Rhea" id="RHEA:18157"/>
        <dbReference type="ChEBI" id="CHEBI:15361"/>
        <dbReference type="ChEBI" id="CHEBI:15378"/>
        <dbReference type="ChEBI" id="CHEBI:30616"/>
        <dbReference type="ChEBI" id="CHEBI:58702"/>
        <dbReference type="ChEBI" id="CHEBI:456216"/>
        <dbReference type="EC" id="2.7.1.40"/>
    </reaction>
</comment>
<dbReference type="Proteomes" id="UP000294360">
    <property type="component" value="Chromosome"/>
</dbReference>
<evidence type="ECO:0000259" key="18">
    <source>
        <dbReference type="Pfam" id="PF02887"/>
    </source>
</evidence>
<keyword evidence="9" id="KW-0547">Nucleotide-binding</keyword>
<evidence type="ECO:0000256" key="16">
    <source>
        <dbReference type="RuleBase" id="RU000504"/>
    </source>
</evidence>
<keyword evidence="10 16" id="KW-0418">Kinase</keyword>
<evidence type="ECO:0000256" key="13">
    <source>
        <dbReference type="ARBA" id="ARBA00023152"/>
    </source>
</evidence>
<dbReference type="Gene3D" id="2.40.33.10">
    <property type="entry name" value="PK beta-barrel domain-like"/>
    <property type="match status" value="1"/>
</dbReference>
<dbReference type="InterPro" id="IPR011037">
    <property type="entry name" value="Pyrv_Knase-like_insert_dom_sf"/>
</dbReference>
<dbReference type="PRINTS" id="PR01050">
    <property type="entry name" value="PYRUVTKNASE"/>
</dbReference>
<dbReference type="NCBIfam" id="TIGR01064">
    <property type="entry name" value="pyruv_kin"/>
    <property type="match status" value="1"/>
</dbReference>